<dbReference type="CDD" id="cd11304">
    <property type="entry name" value="Cadherin_repeat"/>
    <property type="match status" value="1"/>
</dbReference>
<protein>
    <submittedName>
        <fullName evidence="4">Uncharacterized protein</fullName>
    </submittedName>
</protein>
<dbReference type="Gene3D" id="2.60.120.200">
    <property type="match status" value="1"/>
</dbReference>
<feature type="region of interest" description="Disordered" evidence="1">
    <location>
        <begin position="7"/>
        <end position="96"/>
    </location>
</feature>
<evidence type="ECO:0000313" key="4">
    <source>
        <dbReference type="EMBL" id="MEK7951627.1"/>
    </source>
</evidence>
<feature type="compositionally biased region" description="Polar residues" evidence="1">
    <location>
        <begin position="17"/>
        <end position="32"/>
    </location>
</feature>
<proteinExistence type="predicted"/>
<name>A0ABU9AV42_9BACT</name>
<dbReference type="Gene3D" id="2.60.120.260">
    <property type="entry name" value="Galactose-binding domain-like"/>
    <property type="match status" value="1"/>
</dbReference>
<dbReference type="InterPro" id="IPR003961">
    <property type="entry name" value="FN3_dom"/>
</dbReference>
<dbReference type="SUPFAM" id="SSF49265">
    <property type="entry name" value="Fibronectin type III"/>
    <property type="match status" value="2"/>
</dbReference>
<feature type="compositionally biased region" description="Low complexity" evidence="1">
    <location>
        <begin position="47"/>
        <end position="64"/>
    </location>
</feature>
<keyword evidence="5" id="KW-1185">Reference proteome</keyword>
<gene>
    <name evidence="4" type="ORF">WKV53_14010</name>
</gene>
<dbReference type="SUPFAM" id="SSF55486">
    <property type="entry name" value="Metalloproteases ('zincins'), catalytic domain"/>
    <property type="match status" value="1"/>
</dbReference>
<sequence length="1759" mass="181697">MVSLFLWNHSHPDRSSRQQPATTKQNAPSPDTTLAAAPGDTDAPTSPALQPEATTQTTTPPVAQIHPTSRQPLTREMDPSVNPYAPGLHHPGKSKRAWDPAFIETFRDAMTDDPVSFELTGGTIATGTVKMVQLKDGIVSYVSGELTAPETGKFFILTPPVGGKAGLAVAVVEFHGSETAYRVEPTGPDGAPELWQRDLDEVVCLAMAEADPHLLAEEAAEAAQQPEEIAPLRPDLAPDYNPSYNSGIVSLQSLPGAQGVMLLDFAGGYTPTWGGITYDRPPVGNATIKDIWKRIAEDYAPFNINVTTDFKVFEAAPAASRQRCCFTTTPVTAAGVAYGGSWNWGNDTVCWSVYYVGKAAAEVASHEVGHTLGLAHQGQTGGVEYYGGQGSGQTGWAPIMGVGYYQPVTTWAKGEYLNANQPQDELLTVTTTNNNVAYRNDDTGSTLAASRYLDVNADNTVTAEGIIERTGDTDAFQFTTTGGAVNLTVNPVAPGDWGDLATMATIANSSDTVIATTNSQNSVSSTISTTLAAGTYTFRVTGVGKNNPLSDGFTDYASLGYYAISGSVAGARQPTRLSVQDHAANNTTVGTVPANNPNSSPLVYTITSGNTGTTFSIDNSGVVRVASNTLLDYYALASNPALYNARFELFVTITNTNNSAYTETNRRVLVDVTKFLPPVPAYVTAKVDTGSRATITWTCGPDATSFNVKRSTSPGGPFTTIATTSYLSYTDTALSNGVTYYYVVSGVNVNGESANSAVASVSAQSIAGYSFEAPAIGNFAYNPSGGFWTFSAQSGNNGSGIVANGSGFGNPNAPHGSQAGFVQALGTITQTISGFVPGTTYVINYAAAQRGGAAQHGGETWNVTIDGTTIQTNNTPGATSYTGYTTSFVASATTHTLAFAGTNLNGDDNTVFIDNVQITVTAPVASNNSFETPSLGASHQYNPSGASWTFTGQSGIAGNGSAFNVSGAPMGTQVAFVQSAGSIAQTLTGFTVGRTYVISYSSAQRPGNAQTWNVQMGSTVIESGSGGGSGFTTHAINFTAAATSYSLSFVGTNLNGGDNTVFIDNVTITSPPVSAAAAIALTSPSNNSTFYTPASLNLQSTVTANGTLINGVQYYADNFVLIGQNNTAPYNVTWPANLYGQRSITARVLFNNGSSADSLPVAVNIINRNLDFETPSLGTGGGAYQYNSAGGSWTFTAASGNNGSGLAGNGSAFGNPNAPGGTQVAFLQGTGTITQTMGGFTPNTGYRLNFKAAQRSGNAQTWTVKFDGTTIGTYNPGSGATTFADYTTSTFITTSTTHTITFTGTNQPGGDNTIFLDNLVFEVVPPPAAPTGLTATAGNTSVALSWSASAGATSYNVKRATTSGGPYTTVGNVASPGFNNTSLTNYTTYYYVVTALGEGGESTASGQASATPIIIIADPGFASPALAAGAFQYNPTGGSWTFSGASPSGSGLVSNGSGFSNPNAPEGTQAAFVQEYGTMSQAITGLTVGNKYTITFAAAQRSGANQHGGESWNLKMDSTLIASYNPGPAATSYVDYTATFVATAATQTLTFVGTDLATGDNTVFIDNVRIALNTATLPSPWARQDIGVTNAAGSASHSSGVFTLNGAGTNVDGTSDSFSFLSQSSSADCSITVRVASLVNTNPNAKSGVMIRESLAANARELGVWVTPANGIIFTRRTTTGGTTATSISTGKAAPYWVRLTRTGNVFAAYYSANGTTWTQLGSNTTVAMTTTAYLGLGSESGDANQIGTTTIDNVTAVP</sequence>
<feature type="domain" description="Cadherin" evidence="2">
    <location>
        <begin position="571"/>
        <end position="682"/>
    </location>
</feature>
<dbReference type="Gene3D" id="2.60.120.380">
    <property type="match status" value="1"/>
</dbReference>
<dbReference type="EMBL" id="JBBUKT010000005">
    <property type="protein sequence ID" value="MEK7951627.1"/>
    <property type="molecule type" value="Genomic_DNA"/>
</dbReference>
<dbReference type="SMART" id="SM00060">
    <property type="entry name" value="FN3"/>
    <property type="match status" value="2"/>
</dbReference>
<comment type="caution">
    <text evidence="4">The sequence shown here is derived from an EMBL/GenBank/DDBJ whole genome shotgun (WGS) entry which is preliminary data.</text>
</comment>
<feature type="domain" description="Fibronectin type-III" evidence="3">
    <location>
        <begin position="1326"/>
        <end position="1419"/>
    </location>
</feature>
<evidence type="ECO:0000313" key="5">
    <source>
        <dbReference type="Proteomes" id="UP001371305"/>
    </source>
</evidence>
<dbReference type="Gene3D" id="2.60.40.60">
    <property type="entry name" value="Cadherins"/>
    <property type="match status" value="1"/>
</dbReference>
<dbReference type="Proteomes" id="UP001371305">
    <property type="component" value="Unassembled WGS sequence"/>
</dbReference>
<dbReference type="CDD" id="cd00063">
    <property type="entry name" value="FN3"/>
    <property type="match status" value="2"/>
</dbReference>
<evidence type="ECO:0000259" key="3">
    <source>
        <dbReference type="PROSITE" id="PS50853"/>
    </source>
</evidence>
<organism evidence="4 5">
    <name type="scientific">Luteolibacter soli</name>
    <dbReference type="NCBI Taxonomy" id="3135280"/>
    <lineage>
        <taxon>Bacteria</taxon>
        <taxon>Pseudomonadati</taxon>
        <taxon>Verrucomicrobiota</taxon>
        <taxon>Verrucomicrobiia</taxon>
        <taxon>Verrucomicrobiales</taxon>
        <taxon>Verrucomicrobiaceae</taxon>
        <taxon>Luteolibacter</taxon>
    </lineage>
</organism>
<evidence type="ECO:0000256" key="1">
    <source>
        <dbReference type="SAM" id="MobiDB-lite"/>
    </source>
</evidence>
<dbReference type="InterPro" id="IPR036116">
    <property type="entry name" value="FN3_sf"/>
</dbReference>
<dbReference type="InterPro" id="IPR002126">
    <property type="entry name" value="Cadherin-like_dom"/>
</dbReference>
<dbReference type="InterPro" id="IPR013783">
    <property type="entry name" value="Ig-like_fold"/>
</dbReference>
<dbReference type="SUPFAM" id="SSF49899">
    <property type="entry name" value="Concanavalin A-like lectins/glucanases"/>
    <property type="match status" value="1"/>
</dbReference>
<dbReference type="PROSITE" id="PS50853">
    <property type="entry name" value="FN3"/>
    <property type="match status" value="2"/>
</dbReference>
<dbReference type="InterPro" id="IPR013320">
    <property type="entry name" value="ConA-like_dom_sf"/>
</dbReference>
<reference evidence="4 5" key="1">
    <citation type="submission" date="2024-04" db="EMBL/GenBank/DDBJ databases">
        <title>Luteolibacter sp. isolated from soil.</title>
        <authorList>
            <person name="An J."/>
        </authorList>
    </citation>
    <scope>NUCLEOTIDE SEQUENCE [LARGE SCALE GENOMIC DNA]</scope>
    <source>
        <strain evidence="4 5">Y139</strain>
    </source>
</reference>
<accession>A0ABU9AV42</accession>
<evidence type="ECO:0000259" key="2">
    <source>
        <dbReference type="PROSITE" id="PS50268"/>
    </source>
</evidence>
<feature type="domain" description="Fibronectin type-III" evidence="3">
    <location>
        <begin position="679"/>
        <end position="766"/>
    </location>
</feature>
<dbReference type="PROSITE" id="PS50268">
    <property type="entry name" value="CADHERIN_2"/>
    <property type="match status" value="1"/>
</dbReference>
<dbReference type="Gene3D" id="2.60.40.10">
    <property type="entry name" value="Immunoglobulins"/>
    <property type="match status" value="3"/>
</dbReference>